<keyword evidence="13" id="KW-1185">Reference proteome</keyword>
<evidence type="ECO:0000259" key="11">
    <source>
        <dbReference type="PROSITE" id="PS51324"/>
    </source>
</evidence>
<evidence type="ECO:0000256" key="7">
    <source>
        <dbReference type="ARBA" id="ARBA00023157"/>
    </source>
</evidence>
<dbReference type="InterPro" id="IPR036774">
    <property type="entry name" value="ERV/ALR_sulphydryl_oxid_sf"/>
</dbReference>
<dbReference type="Proteomes" id="UP000298663">
    <property type="component" value="Unassembled WGS sequence"/>
</dbReference>
<evidence type="ECO:0000256" key="8">
    <source>
        <dbReference type="ARBA" id="ARBA00048864"/>
    </source>
</evidence>
<evidence type="ECO:0000256" key="1">
    <source>
        <dbReference type="ARBA" id="ARBA00001974"/>
    </source>
</evidence>
<dbReference type="InterPro" id="IPR017905">
    <property type="entry name" value="ERV/ALR_sulphydryl_oxidase"/>
</dbReference>
<dbReference type="PROSITE" id="PS51324">
    <property type="entry name" value="ERV_ALR"/>
    <property type="match status" value="1"/>
</dbReference>
<evidence type="ECO:0000256" key="10">
    <source>
        <dbReference type="SAM" id="SignalP"/>
    </source>
</evidence>
<reference evidence="12 13" key="1">
    <citation type="journal article" date="2015" name="Genome Biol.">
        <title>Comparative genomics of Steinernema reveals deeply conserved gene regulatory networks.</title>
        <authorList>
            <person name="Dillman A.R."/>
            <person name="Macchietto M."/>
            <person name="Porter C.F."/>
            <person name="Rogers A."/>
            <person name="Williams B."/>
            <person name="Antoshechkin I."/>
            <person name="Lee M.M."/>
            <person name="Goodwin Z."/>
            <person name="Lu X."/>
            <person name="Lewis E.E."/>
            <person name="Goodrich-Blair H."/>
            <person name="Stock S.P."/>
            <person name="Adams B.J."/>
            <person name="Sternberg P.W."/>
            <person name="Mortazavi A."/>
        </authorList>
    </citation>
    <scope>NUCLEOTIDE SEQUENCE [LARGE SCALE GENOMIC DNA]</scope>
    <source>
        <strain evidence="12 13">ALL</strain>
    </source>
</reference>
<evidence type="ECO:0000313" key="12">
    <source>
        <dbReference type="EMBL" id="TKR80724.1"/>
    </source>
</evidence>
<feature type="signal peptide" evidence="10">
    <location>
        <begin position="1"/>
        <end position="26"/>
    </location>
</feature>
<dbReference type="AlphaFoldDB" id="A0A4U5NDC7"/>
<keyword evidence="3 9" id="KW-0285">Flavoprotein</keyword>
<dbReference type="PANTHER" id="PTHR12645:SF0">
    <property type="entry name" value="FAD-LINKED SULFHYDRYL OXIDASE ALR"/>
    <property type="match status" value="1"/>
</dbReference>
<gene>
    <name evidence="12" type="ORF">L596_014748</name>
</gene>
<dbReference type="Gene3D" id="1.20.120.310">
    <property type="entry name" value="ERV/ALR sulfhydryl oxidase domain"/>
    <property type="match status" value="1"/>
</dbReference>
<dbReference type="FunFam" id="1.20.120.310:FF:000003">
    <property type="entry name" value="Sulfhydryl oxidase"/>
    <property type="match status" value="1"/>
</dbReference>
<evidence type="ECO:0000256" key="2">
    <source>
        <dbReference type="ARBA" id="ARBA00004569"/>
    </source>
</evidence>
<dbReference type="OrthoDB" id="17199at2759"/>
<keyword evidence="6" id="KW-0496">Mitochondrion</keyword>
<dbReference type="STRING" id="34508.A0A4U5NDC7"/>
<comment type="caution">
    <text evidence="12">The sequence shown here is derived from an EMBL/GenBank/DDBJ whole genome shotgun (WGS) entry which is preliminary data.</text>
</comment>
<keyword evidence="4 9" id="KW-0274">FAD</keyword>
<name>A0A4U5NDC7_STECR</name>
<comment type="catalytic activity">
    <reaction evidence="8 9">
        <text>2 R'C(R)SH + O2 = R'C(R)S-S(R)CR' + H2O2</text>
        <dbReference type="Rhea" id="RHEA:17357"/>
        <dbReference type="ChEBI" id="CHEBI:15379"/>
        <dbReference type="ChEBI" id="CHEBI:16240"/>
        <dbReference type="ChEBI" id="CHEBI:16520"/>
        <dbReference type="ChEBI" id="CHEBI:17412"/>
        <dbReference type="EC" id="1.8.3.2"/>
    </reaction>
</comment>
<keyword evidence="7" id="KW-1015">Disulfide bond</keyword>
<keyword evidence="5 9" id="KW-0560">Oxidoreductase</keyword>
<dbReference type="Pfam" id="PF04777">
    <property type="entry name" value="Evr1_Alr"/>
    <property type="match status" value="1"/>
</dbReference>
<dbReference type="EC" id="1.8.3.2" evidence="9"/>
<sequence length="179" mass="20529">MKTSLLNVYPWLVLLPLTSPSITTCGSRGYGDEDCKRRSCISVEDMLKQGKKLAEKSEAAKEELRKDCPVDKEELGRSTWNLLHTMSTAYPEKPSAEDAKTAKDFLQNLSKTYPCSYCAADFRRDLQTHPPDLSNKKNFAQWMCELHNRVNDKLGKDLFDCSKVFERWQDGWKDGSCDY</sequence>
<dbReference type="PANTHER" id="PTHR12645">
    <property type="entry name" value="ALR/ERV"/>
    <property type="match status" value="1"/>
</dbReference>
<reference evidence="12 13" key="2">
    <citation type="journal article" date="2019" name="G3 (Bethesda)">
        <title>Hybrid Assembly of the Genome of the Entomopathogenic Nematode Steinernema carpocapsae Identifies the X-Chromosome.</title>
        <authorList>
            <person name="Serra L."/>
            <person name="Macchietto M."/>
            <person name="Macias-Munoz A."/>
            <person name="McGill C.J."/>
            <person name="Rodriguez I.M."/>
            <person name="Rodriguez B."/>
            <person name="Murad R."/>
            <person name="Mortazavi A."/>
        </authorList>
    </citation>
    <scope>NUCLEOTIDE SEQUENCE [LARGE SCALE GENOMIC DNA]</scope>
    <source>
        <strain evidence="12 13">ALL</strain>
    </source>
</reference>
<evidence type="ECO:0000256" key="5">
    <source>
        <dbReference type="ARBA" id="ARBA00023002"/>
    </source>
</evidence>
<evidence type="ECO:0000256" key="3">
    <source>
        <dbReference type="ARBA" id="ARBA00022630"/>
    </source>
</evidence>
<comment type="subcellular location">
    <subcellularLocation>
        <location evidence="2">Mitochondrion intermembrane space</location>
    </subcellularLocation>
</comment>
<dbReference type="InterPro" id="IPR039799">
    <property type="entry name" value="ALR/ERV"/>
</dbReference>
<feature type="chain" id="PRO_5020947194" description="Sulfhydryl oxidase" evidence="10">
    <location>
        <begin position="27"/>
        <end position="179"/>
    </location>
</feature>
<protein>
    <recommendedName>
        <fullName evidence="9">Sulfhydryl oxidase</fullName>
        <ecNumber evidence="9">1.8.3.2</ecNumber>
    </recommendedName>
</protein>
<feature type="domain" description="ERV/ALR sulfhydryl oxidase" evidence="11">
    <location>
        <begin position="68"/>
        <end position="168"/>
    </location>
</feature>
<evidence type="ECO:0000256" key="9">
    <source>
        <dbReference type="RuleBase" id="RU371123"/>
    </source>
</evidence>
<proteinExistence type="predicted"/>
<evidence type="ECO:0000256" key="6">
    <source>
        <dbReference type="ARBA" id="ARBA00023128"/>
    </source>
</evidence>
<keyword evidence="10" id="KW-0732">Signal</keyword>
<dbReference type="GO" id="GO:0016971">
    <property type="term" value="F:flavin-dependent sulfhydryl oxidase activity"/>
    <property type="evidence" value="ECO:0007669"/>
    <property type="project" value="InterPro"/>
</dbReference>
<dbReference type="GO" id="GO:0005758">
    <property type="term" value="C:mitochondrial intermembrane space"/>
    <property type="evidence" value="ECO:0007669"/>
    <property type="project" value="UniProtKB-SubCell"/>
</dbReference>
<evidence type="ECO:0000313" key="13">
    <source>
        <dbReference type="Proteomes" id="UP000298663"/>
    </source>
</evidence>
<evidence type="ECO:0000256" key="4">
    <source>
        <dbReference type="ARBA" id="ARBA00022827"/>
    </source>
</evidence>
<dbReference type="SUPFAM" id="SSF69000">
    <property type="entry name" value="FAD-dependent thiol oxidase"/>
    <property type="match status" value="1"/>
</dbReference>
<comment type="cofactor">
    <cofactor evidence="1 9">
        <name>FAD</name>
        <dbReference type="ChEBI" id="CHEBI:57692"/>
    </cofactor>
</comment>
<accession>A0A4U5NDC7</accession>
<dbReference type="GO" id="GO:0050660">
    <property type="term" value="F:flavin adenine dinucleotide binding"/>
    <property type="evidence" value="ECO:0007669"/>
    <property type="project" value="TreeGrafter"/>
</dbReference>
<organism evidence="12 13">
    <name type="scientific">Steinernema carpocapsae</name>
    <name type="common">Entomopathogenic nematode</name>
    <dbReference type="NCBI Taxonomy" id="34508"/>
    <lineage>
        <taxon>Eukaryota</taxon>
        <taxon>Metazoa</taxon>
        <taxon>Ecdysozoa</taxon>
        <taxon>Nematoda</taxon>
        <taxon>Chromadorea</taxon>
        <taxon>Rhabditida</taxon>
        <taxon>Tylenchina</taxon>
        <taxon>Panagrolaimomorpha</taxon>
        <taxon>Strongyloidoidea</taxon>
        <taxon>Steinernematidae</taxon>
        <taxon>Steinernema</taxon>
    </lineage>
</organism>
<dbReference type="EMBL" id="AZBU02000004">
    <property type="protein sequence ID" value="TKR80724.1"/>
    <property type="molecule type" value="Genomic_DNA"/>
</dbReference>